<evidence type="ECO:0000256" key="2">
    <source>
        <dbReference type="ARBA" id="ARBA00022771"/>
    </source>
</evidence>
<dbReference type="InterPro" id="IPR000197">
    <property type="entry name" value="Znf_TAZ"/>
</dbReference>
<dbReference type="Pfam" id="PF02135">
    <property type="entry name" value="zf-TAZ"/>
    <property type="match status" value="1"/>
</dbReference>
<feature type="region of interest" description="Disordered" evidence="4">
    <location>
        <begin position="373"/>
        <end position="392"/>
    </location>
</feature>
<feature type="compositionally biased region" description="Polar residues" evidence="4">
    <location>
        <begin position="107"/>
        <end position="123"/>
    </location>
</feature>
<feature type="compositionally biased region" description="Low complexity" evidence="4">
    <location>
        <begin position="92"/>
        <end position="101"/>
    </location>
</feature>
<protein>
    <recommendedName>
        <fullName evidence="5">TAZ-type domain-containing protein</fullName>
    </recommendedName>
</protein>
<feature type="compositionally biased region" description="Basic residues" evidence="4">
    <location>
        <begin position="552"/>
        <end position="563"/>
    </location>
</feature>
<dbReference type="Gene3D" id="1.20.1020.10">
    <property type="entry name" value="TAZ domain"/>
    <property type="match status" value="1"/>
</dbReference>
<feature type="compositionally biased region" description="Acidic residues" evidence="4">
    <location>
        <begin position="748"/>
        <end position="761"/>
    </location>
</feature>
<dbReference type="AlphaFoldDB" id="A0A6U3TJG2"/>
<feature type="region of interest" description="Disordered" evidence="4">
    <location>
        <begin position="1"/>
        <end position="144"/>
    </location>
</feature>
<dbReference type="EMBL" id="HBGZ01005478">
    <property type="protein sequence ID" value="CAD9582129.1"/>
    <property type="molecule type" value="Transcribed_RNA"/>
</dbReference>
<evidence type="ECO:0000256" key="4">
    <source>
        <dbReference type="SAM" id="MobiDB-lite"/>
    </source>
</evidence>
<evidence type="ECO:0000313" key="7">
    <source>
        <dbReference type="EMBL" id="CAD9582129.1"/>
    </source>
</evidence>
<sequence length="1034" mass="110504">MATVSNNLRRSSRKRGNSEISQQSEPSLKTEEDSAGSSSEQIVVATEVEKQSVAVAPMQSTKSEIPPIKCEEGEASSTSEDMKPPAKTPLSAGAAAMAAVAKDTKVAPQSQSSSVGTESKTNVSTTTATQPPPKSSSPPPPLKALTFHHLQKKYGSELDYMLIEFRKLERQLLGAPAASAKTQQQKPEAAGSKERREKLHGFILHLEDTIRQVSEGCQLEKKRKSSSSINEGEGEKKPSDASLQKQASLPTAEFTAADASLSHLPPEKEKEESVQRLEEHILANLLPVKVRLTRQLAAQKGATRNPATAPVKPGAPATGAASSFADAEAKRKAKERLYQQQQPPQKPSPSQFGKPIAQAGSSLTARLHGKTLGAGASAAKGPSPIPETAAAAAPHNKRRILYAGIAPGSSQVSSSVNAVAGVHPGLIDDSAAKASSLAEEERKRMKRLEESAARVALGTGVVQPATATALNLSKHVPIPSTMLKSPPEGPATLAARAQAVASIPQPQPVAQMKAPPPPVAKPKKPHIPPNYDDPSLSAEQVSDLRIKEARWRQHKRRRERRRQRLEGRGNYPSSIQQPHRMHPSSAGQSSVPSPSVNTSSIPGAVVNGVNILPKQSGFHGPRTVEYVCSMCNEGYPSNSDVNPWWVLTSHECPKCGKVQIPRLDISAPANAIEYHPALLAHMDDGNSKMSAVDTSDHHHAPASGLLPYQHGSYLPRPAPPILRSFSDSDVSHTDVSDGEGGNGKYDESSDEEEEIDLDDADSVTREEKIEKEEFGFEYKGEELSDDQARRLLVLIEHASTCPGRHQCPKHRNVCHSTKYLMLHVRDCTGLLSNGDVCPFPWCRKVKHLLYHLVSCEKGKECSICCPEKLPSNLVALTGLNQHRREKFRERTKALAAVAAAKRQQMAAIAPTNSSHIARQPASVTAPKKSIPSAASQLARSQPVPNNVASSAICSAAKVPGQSNPGISRVPVAQSTLKEIVPNITTAPIQQPSPALSACLPGTLSSLSVSALPTLEEAAMDIDDINLSVSEPLGS</sequence>
<feature type="region of interest" description="Disordered" evidence="4">
    <location>
        <begin position="504"/>
        <end position="599"/>
    </location>
</feature>
<evidence type="ECO:0000313" key="6">
    <source>
        <dbReference type="EMBL" id="CAD9582127.1"/>
    </source>
</evidence>
<evidence type="ECO:0000256" key="1">
    <source>
        <dbReference type="ARBA" id="ARBA00022723"/>
    </source>
</evidence>
<name>A0A6U3TJG2_9STRA</name>
<keyword evidence="1" id="KW-0479">Metal-binding</keyword>
<reference evidence="7" key="1">
    <citation type="submission" date="2021-01" db="EMBL/GenBank/DDBJ databases">
        <authorList>
            <person name="Corre E."/>
            <person name="Pelletier E."/>
            <person name="Niang G."/>
            <person name="Scheremetjew M."/>
            <person name="Finn R."/>
            <person name="Kale V."/>
            <person name="Holt S."/>
            <person name="Cochrane G."/>
            <person name="Meng A."/>
            <person name="Brown T."/>
            <person name="Cohen L."/>
        </authorList>
    </citation>
    <scope>NUCLEOTIDE SEQUENCE</scope>
    <source>
        <strain evidence="7">SM1012Den-03</strain>
    </source>
</reference>
<keyword evidence="3" id="KW-0862">Zinc</keyword>
<feature type="region of interest" description="Disordered" evidence="4">
    <location>
        <begin position="175"/>
        <end position="195"/>
    </location>
</feature>
<evidence type="ECO:0000259" key="5">
    <source>
        <dbReference type="PROSITE" id="PS50134"/>
    </source>
</evidence>
<dbReference type="PROSITE" id="PS50134">
    <property type="entry name" value="ZF_TAZ"/>
    <property type="match status" value="1"/>
</dbReference>
<dbReference type="GO" id="GO:0008270">
    <property type="term" value="F:zinc ion binding"/>
    <property type="evidence" value="ECO:0007669"/>
    <property type="project" value="UniProtKB-KW"/>
</dbReference>
<feature type="compositionally biased region" description="Low complexity" evidence="4">
    <location>
        <begin position="583"/>
        <end position="599"/>
    </location>
</feature>
<dbReference type="InterPro" id="IPR035898">
    <property type="entry name" value="TAZ_dom_sf"/>
</dbReference>
<feature type="region of interest" description="Disordered" evidence="4">
    <location>
        <begin position="217"/>
        <end position="249"/>
    </location>
</feature>
<accession>A0A6U3TJG2</accession>
<proteinExistence type="predicted"/>
<feature type="region of interest" description="Disordered" evidence="4">
    <location>
        <begin position="689"/>
        <end position="764"/>
    </location>
</feature>
<keyword evidence="2" id="KW-0863">Zinc-finger</keyword>
<feature type="compositionally biased region" description="Polar residues" evidence="4">
    <location>
        <begin position="18"/>
        <end position="27"/>
    </location>
</feature>
<gene>
    <name evidence="6" type="ORF">SMAR0320_LOCUS3794</name>
    <name evidence="7" type="ORF">SMAR0320_LOCUS3795</name>
</gene>
<dbReference type="SUPFAM" id="SSF57933">
    <property type="entry name" value="TAZ domain"/>
    <property type="match status" value="1"/>
</dbReference>
<feature type="domain" description="TAZ-type" evidence="5">
    <location>
        <begin position="781"/>
        <end position="867"/>
    </location>
</feature>
<feature type="compositionally biased region" description="Low complexity" evidence="4">
    <location>
        <begin position="373"/>
        <end position="382"/>
    </location>
</feature>
<organism evidence="7">
    <name type="scientific">Skeletonema marinoi</name>
    <dbReference type="NCBI Taxonomy" id="267567"/>
    <lineage>
        <taxon>Eukaryota</taxon>
        <taxon>Sar</taxon>
        <taxon>Stramenopiles</taxon>
        <taxon>Ochrophyta</taxon>
        <taxon>Bacillariophyta</taxon>
        <taxon>Coscinodiscophyceae</taxon>
        <taxon>Thalassiosirophycidae</taxon>
        <taxon>Thalassiosirales</taxon>
        <taxon>Skeletonemataceae</taxon>
        <taxon>Skeletonema</taxon>
        <taxon>Skeletonema marinoi-dohrnii complex</taxon>
    </lineage>
</organism>
<feature type="region of interest" description="Disordered" evidence="4">
    <location>
        <begin position="299"/>
        <end position="356"/>
    </location>
</feature>
<evidence type="ECO:0000256" key="3">
    <source>
        <dbReference type="ARBA" id="ARBA00022833"/>
    </source>
</evidence>
<feature type="compositionally biased region" description="Basic and acidic residues" evidence="4">
    <location>
        <begin position="542"/>
        <end position="551"/>
    </location>
</feature>
<feature type="compositionally biased region" description="Pro residues" evidence="4">
    <location>
        <begin position="130"/>
        <end position="142"/>
    </location>
</feature>
<feature type="compositionally biased region" description="Low complexity" evidence="4">
    <location>
        <begin position="339"/>
        <end position="351"/>
    </location>
</feature>
<dbReference type="EMBL" id="HBGZ01005477">
    <property type="protein sequence ID" value="CAD9582127.1"/>
    <property type="molecule type" value="Transcribed_RNA"/>
</dbReference>